<reference evidence="2 3" key="1">
    <citation type="submission" date="2019-05" db="EMBL/GenBank/DDBJ databases">
        <authorList>
            <consortium name="Pathogen Informatics"/>
        </authorList>
    </citation>
    <scope>NUCLEOTIDE SEQUENCE [LARGE SCALE GENOMIC DNA]</scope>
    <source>
        <strain evidence="2 3">NCTC11429</strain>
    </source>
</reference>
<evidence type="ECO:0000313" key="2">
    <source>
        <dbReference type="EMBL" id="VTR27961.1"/>
    </source>
</evidence>
<dbReference type="Proteomes" id="UP000308196">
    <property type="component" value="Chromosome"/>
</dbReference>
<sequence>MAHLEVKPKNGAPWWLWLLLSLLALGLVLYFVNRYNSGAQLNEATPDTSVNTTAPLRDTL</sequence>
<dbReference type="EMBL" id="JBEOQB010000002">
    <property type="protein sequence ID" value="MEZ0451766.1"/>
    <property type="molecule type" value="Genomic_DNA"/>
</dbReference>
<name>A0A4U9UFG4_9SPHI</name>
<accession>A0A4U9UFG4</accession>
<dbReference type="EMBL" id="LR590484">
    <property type="protein sequence ID" value="VTR27961.1"/>
    <property type="molecule type" value="Genomic_DNA"/>
</dbReference>
<evidence type="ECO:0000313" key="3">
    <source>
        <dbReference type="Proteomes" id="UP000308196"/>
    </source>
</evidence>
<dbReference type="KEGG" id="stha:NCTC11429_00086"/>
<evidence type="ECO:0000313" key="4">
    <source>
        <dbReference type="Proteomes" id="UP001566204"/>
    </source>
</evidence>
<reference evidence="1 4" key="2">
    <citation type="submission" date="2024-06" db="EMBL/GenBank/DDBJ databases">
        <title>Soil Sphingobacterium thalpophilum.</title>
        <authorList>
            <person name="Yang J."/>
            <person name="Li J."/>
        </authorList>
    </citation>
    <scope>NUCLEOTIDE SEQUENCE [LARGE SCALE GENOMIC DNA]</scope>
    <source>
        <strain evidence="1 4">22g91tb</strain>
    </source>
</reference>
<proteinExistence type="predicted"/>
<dbReference type="AlphaFoldDB" id="A0A4U9UFG4"/>
<keyword evidence="4" id="KW-1185">Reference proteome</keyword>
<dbReference type="GeneID" id="78460925"/>
<gene>
    <name evidence="1" type="ORF">ABTW24_09180</name>
    <name evidence="2" type="ORF">NCTC11429_00086</name>
</gene>
<protein>
    <submittedName>
        <fullName evidence="2">Uncharacterized protein</fullName>
    </submittedName>
</protein>
<organism evidence="2 3">
    <name type="scientific">Sphingobacterium thalpophilum</name>
    <dbReference type="NCBI Taxonomy" id="259"/>
    <lineage>
        <taxon>Bacteria</taxon>
        <taxon>Pseudomonadati</taxon>
        <taxon>Bacteroidota</taxon>
        <taxon>Sphingobacteriia</taxon>
        <taxon>Sphingobacteriales</taxon>
        <taxon>Sphingobacteriaceae</taxon>
        <taxon>Sphingobacterium</taxon>
    </lineage>
</organism>
<dbReference type="RefSeq" id="WP_028071410.1">
    <property type="nucleotide sequence ID" value="NZ_JBEOQA010000001.1"/>
</dbReference>
<evidence type="ECO:0000313" key="1">
    <source>
        <dbReference type="EMBL" id="MEZ0451766.1"/>
    </source>
</evidence>
<dbReference type="Proteomes" id="UP001566204">
    <property type="component" value="Unassembled WGS sequence"/>
</dbReference>